<keyword evidence="1" id="KW-0732">Signal</keyword>
<name>A0ABV1NV66_9ACTN</name>
<dbReference type="EMBL" id="JBEGDP010000002">
    <property type="protein sequence ID" value="MEQ7846379.1"/>
    <property type="molecule type" value="Genomic_DNA"/>
</dbReference>
<keyword evidence="3" id="KW-1185">Reference proteome</keyword>
<reference evidence="2 3" key="1">
    <citation type="submission" date="2024-02" db="EMBL/GenBank/DDBJ databases">
        <title>Full genome sequence of Nocardioides kribbensis.</title>
        <authorList>
            <person name="Poletto B.L."/>
            <person name="Silva G."/>
            <person name="Galante D."/>
            <person name="Campos K.R."/>
            <person name="Santos M.B.N."/>
            <person name="Sacchi C.T."/>
        </authorList>
    </citation>
    <scope>NUCLEOTIDE SEQUENCE [LARGE SCALE GENOMIC DNA]</scope>
    <source>
        <strain evidence="2 3">O4R</strain>
    </source>
</reference>
<gene>
    <name evidence="2" type="ORF">V6R90_03745</name>
</gene>
<comment type="caution">
    <text evidence="2">The sequence shown here is derived from an EMBL/GenBank/DDBJ whole genome shotgun (WGS) entry which is preliminary data.</text>
</comment>
<dbReference type="RefSeq" id="WP_349803819.1">
    <property type="nucleotide sequence ID" value="NZ_JBEGDP010000002.1"/>
</dbReference>
<evidence type="ECO:0000313" key="3">
    <source>
        <dbReference type="Proteomes" id="UP001482520"/>
    </source>
</evidence>
<accession>A0ABV1NV66</accession>
<sequence>MRTPPTVVAAGLVGAVLLSGGCTAPAGGGADRDPTDVEEVTTTATIGADELRSASGGDAGRYSWTDLRVTNDQSLGYFTGSIRVANDGQDAVDVRVEVTAVGGQQRLGTLTGLSLVESGAATTIGLTSLDEFARATTFEVELSTAP</sequence>
<evidence type="ECO:0000256" key="1">
    <source>
        <dbReference type="SAM" id="SignalP"/>
    </source>
</evidence>
<evidence type="ECO:0008006" key="4">
    <source>
        <dbReference type="Google" id="ProtNLM"/>
    </source>
</evidence>
<dbReference type="Proteomes" id="UP001482520">
    <property type="component" value="Unassembled WGS sequence"/>
</dbReference>
<protein>
    <recommendedName>
        <fullName evidence="4">Secreted protein</fullName>
    </recommendedName>
</protein>
<evidence type="ECO:0000313" key="2">
    <source>
        <dbReference type="EMBL" id="MEQ7846379.1"/>
    </source>
</evidence>
<feature type="chain" id="PRO_5045885815" description="Secreted protein" evidence="1">
    <location>
        <begin position="27"/>
        <end position="146"/>
    </location>
</feature>
<feature type="signal peptide" evidence="1">
    <location>
        <begin position="1"/>
        <end position="26"/>
    </location>
</feature>
<dbReference type="PROSITE" id="PS51257">
    <property type="entry name" value="PROKAR_LIPOPROTEIN"/>
    <property type="match status" value="1"/>
</dbReference>
<organism evidence="2 3">
    <name type="scientific">Nocardioides kribbensis</name>
    <dbReference type="NCBI Taxonomy" id="305517"/>
    <lineage>
        <taxon>Bacteria</taxon>
        <taxon>Bacillati</taxon>
        <taxon>Actinomycetota</taxon>
        <taxon>Actinomycetes</taxon>
        <taxon>Propionibacteriales</taxon>
        <taxon>Nocardioidaceae</taxon>
        <taxon>Nocardioides</taxon>
    </lineage>
</organism>
<proteinExistence type="predicted"/>